<dbReference type="PANTHER" id="PTHR43080">
    <property type="entry name" value="CBS DOMAIN-CONTAINING PROTEIN CBSX3, MITOCHONDRIAL"/>
    <property type="match status" value="1"/>
</dbReference>
<reference evidence="5 6" key="1">
    <citation type="journal article" date="2014" name="Int. J. Syst. Evol. Microbiol.">
        <title>Lysinibacillus halotolerans sp. nov., isolated from saline-alkaline soil.</title>
        <authorList>
            <person name="Kong D."/>
            <person name="Wang Y."/>
            <person name="Zhao B."/>
            <person name="Li Y."/>
            <person name="Song J."/>
            <person name="Zhai Y."/>
            <person name="Zhang C."/>
            <person name="Wang H."/>
            <person name="Chen X."/>
            <person name="Zhao B."/>
            <person name="Ruan Z."/>
        </authorList>
    </citation>
    <scope>NUCLEOTIDE SEQUENCE [LARGE SCALE GENOMIC DNA]</scope>
    <source>
        <strain evidence="5 6">MCCC 1A12703</strain>
    </source>
</reference>
<evidence type="ECO:0000313" key="6">
    <source>
        <dbReference type="Proteomes" id="UP000279909"/>
    </source>
</evidence>
<dbReference type="Pfam" id="PF01842">
    <property type="entry name" value="ACT"/>
    <property type="match status" value="1"/>
</dbReference>
<dbReference type="InterPro" id="IPR045865">
    <property type="entry name" value="ACT-like_dom_sf"/>
</dbReference>
<accession>A0A3M8H2F9</accession>
<dbReference type="SMART" id="SM00116">
    <property type="entry name" value="CBS"/>
    <property type="match status" value="2"/>
</dbReference>
<keyword evidence="6" id="KW-1185">Reference proteome</keyword>
<dbReference type="InterPro" id="IPR002912">
    <property type="entry name" value="ACT_dom"/>
</dbReference>
<protein>
    <submittedName>
        <fullName evidence="5">CBS domain-containing protein</fullName>
    </submittedName>
</protein>
<dbReference type="RefSeq" id="WP_122973625.1">
    <property type="nucleotide sequence ID" value="NZ_RHLQ01000075.1"/>
</dbReference>
<dbReference type="Proteomes" id="UP000279909">
    <property type="component" value="Unassembled WGS sequence"/>
</dbReference>
<dbReference type="SUPFAM" id="SSF54631">
    <property type="entry name" value="CBS-domain pair"/>
    <property type="match status" value="1"/>
</dbReference>
<sequence>MIIEEIMNKDVYSLLPSNTVKDAIQLLKEKKIRHLPIVDDQNYVVGIITQHDLKNILPTSLTDDENQVTYDTTLDKIMVKNPLIGHPLDSVEDVALTLYESKISCLPIVTGGKLVGIVTTTDLLYTYIELTGANKPSSKIDIKVTDKPGILSNIAEVFKKHKANVLSVLVYPDSENDHSKILSIRVQIINPLLIIEDLRKEGFHVLWPNLPGIEL</sequence>
<dbReference type="PANTHER" id="PTHR43080:SF2">
    <property type="entry name" value="CBS DOMAIN-CONTAINING PROTEIN"/>
    <property type="match status" value="1"/>
</dbReference>
<feature type="domain" description="ACT" evidence="4">
    <location>
        <begin position="139"/>
        <end position="213"/>
    </location>
</feature>
<dbReference type="Pfam" id="PF00571">
    <property type="entry name" value="CBS"/>
    <property type="match status" value="2"/>
</dbReference>
<gene>
    <name evidence="5" type="ORF">EC501_17455</name>
</gene>
<dbReference type="PROSITE" id="PS51671">
    <property type="entry name" value="ACT"/>
    <property type="match status" value="1"/>
</dbReference>
<evidence type="ECO:0000259" key="4">
    <source>
        <dbReference type="PROSITE" id="PS51671"/>
    </source>
</evidence>
<evidence type="ECO:0000259" key="3">
    <source>
        <dbReference type="PROSITE" id="PS51371"/>
    </source>
</evidence>
<comment type="caution">
    <text evidence="5">The sequence shown here is derived from an EMBL/GenBank/DDBJ whole genome shotgun (WGS) entry which is preliminary data.</text>
</comment>
<dbReference type="InterPro" id="IPR000644">
    <property type="entry name" value="CBS_dom"/>
</dbReference>
<evidence type="ECO:0000313" key="5">
    <source>
        <dbReference type="EMBL" id="RNC96180.1"/>
    </source>
</evidence>
<feature type="domain" description="CBS" evidence="3">
    <location>
        <begin position="78"/>
        <end position="137"/>
    </location>
</feature>
<dbReference type="AlphaFoldDB" id="A0A3M8H2F9"/>
<dbReference type="CDD" id="cd04584">
    <property type="entry name" value="CBS_pair_AcuB_like"/>
    <property type="match status" value="1"/>
</dbReference>
<name>A0A3M8H2F9_9BACI</name>
<dbReference type="CDD" id="cd04883">
    <property type="entry name" value="ACT_AcuB"/>
    <property type="match status" value="1"/>
</dbReference>
<dbReference type="Gene3D" id="3.30.70.260">
    <property type="match status" value="1"/>
</dbReference>
<keyword evidence="1 2" id="KW-0129">CBS domain</keyword>
<dbReference type="OrthoDB" id="9781631at2"/>
<dbReference type="PROSITE" id="PS51371">
    <property type="entry name" value="CBS"/>
    <property type="match status" value="2"/>
</dbReference>
<dbReference type="EMBL" id="RHLQ01000075">
    <property type="protein sequence ID" value="RNC96180.1"/>
    <property type="molecule type" value="Genomic_DNA"/>
</dbReference>
<organism evidence="5 6">
    <name type="scientific">Lysinibacillus halotolerans</name>
    <dbReference type="NCBI Taxonomy" id="1368476"/>
    <lineage>
        <taxon>Bacteria</taxon>
        <taxon>Bacillati</taxon>
        <taxon>Bacillota</taxon>
        <taxon>Bacilli</taxon>
        <taxon>Bacillales</taxon>
        <taxon>Bacillaceae</taxon>
        <taxon>Lysinibacillus</taxon>
    </lineage>
</organism>
<dbReference type="Gene3D" id="3.10.580.10">
    <property type="entry name" value="CBS-domain"/>
    <property type="match status" value="1"/>
</dbReference>
<dbReference type="InterPro" id="IPR051257">
    <property type="entry name" value="Diverse_CBS-Domain"/>
</dbReference>
<dbReference type="SUPFAM" id="SSF55021">
    <property type="entry name" value="ACT-like"/>
    <property type="match status" value="1"/>
</dbReference>
<dbReference type="InterPro" id="IPR046342">
    <property type="entry name" value="CBS_dom_sf"/>
</dbReference>
<evidence type="ECO:0000256" key="1">
    <source>
        <dbReference type="ARBA" id="ARBA00023122"/>
    </source>
</evidence>
<evidence type="ECO:0000256" key="2">
    <source>
        <dbReference type="PROSITE-ProRule" id="PRU00703"/>
    </source>
</evidence>
<feature type="domain" description="CBS" evidence="3">
    <location>
        <begin position="7"/>
        <end position="65"/>
    </location>
</feature>
<proteinExistence type="predicted"/>